<dbReference type="EMBL" id="MKHE01000010">
    <property type="protein sequence ID" value="OWK10936.1"/>
    <property type="molecule type" value="Genomic_DNA"/>
</dbReference>
<proteinExistence type="predicted"/>
<gene>
    <name evidence="2" type="ORF">Celaphus_00007194</name>
</gene>
<reference evidence="2 3" key="1">
    <citation type="journal article" date="2018" name="Mol. Genet. Genomics">
        <title>The red deer Cervus elaphus genome CerEla1.0: sequencing, annotating, genes, and chromosomes.</title>
        <authorList>
            <person name="Bana N.A."/>
            <person name="Nyiri A."/>
            <person name="Nagy J."/>
            <person name="Frank K."/>
            <person name="Nagy T."/>
            <person name="Steger V."/>
            <person name="Schiller M."/>
            <person name="Lakatos P."/>
            <person name="Sugar L."/>
            <person name="Horn P."/>
            <person name="Barta E."/>
            <person name="Orosz L."/>
        </authorList>
    </citation>
    <scope>NUCLEOTIDE SEQUENCE [LARGE SCALE GENOMIC DNA]</scope>
    <source>
        <strain evidence="2">Hungarian</strain>
    </source>
</reference>
<feature type="region of interest" description="Disordered" evidence="1">
    <location>
        <begin position="54"/>
        <end position="101"/>
    </location>
</feature>
<dbReference type="Proteomes" id="UP000242450">
    <property type="component" value="Chromosome 10"/>
</dbReference>
<protein>
    <submittedName>
        <fullName evidence="2">Uncharacterized protein</fullName>
    </submittedName>
</protein>
<evidence type="ECO:0000313" key="3">
    <source>
        <dbReference type="Proteomes" id="UP000242450"/>
    </source>
</evidence>
<keyword evidence="3" id="KW-1185">Reference proteome</keyword>
<name>A0A212CYA2_CEREH</name>
<evidence type="ECO:0000313" key="2">
    <source>
        <dbReference type="EMBL" id="OWK10936.1"/>
    </source>
</evidence>
<comment type="caution">
    <text evidence="2">The sequence shown here is derived from an EMBL/GenBank/DDBJ whole genome shotgun (WGS) entry which is preliminary data.</text>
</comment>
<dbReference type="AlphaFoldDB" id="A0A212CYA2"/>
<sequence length="101" mass="10928">MEFRLFANSAAHGIPNPVAGRTTAQSILSWKCLSCQGGQQALHQTGFASLCHPRSSRDHTACRKENHHLGPASHQLSKPGQLSAAHVSQVQTKHGVNNPDW</sequence>
<feature type="compositionally biased region" description="Basic and acidic residues" evidence="1">
    <location>
        <begin position="55"/>
        <end position="68"/>
    </location>
</feature>
<organism evidence="2 3">
    <name type="scientific">Cervus elaphus hippelaphus</name>
    <name type="common">European red deer</name>
    <dbReference type="NCBI Taxonomy" id="46360"/>
    <lineage>
        <taxon>Eukaryota</taxon>
        <taxon>Metazoa</taxon>
        <taxon>Chordata</taxon>
        <taxon>Craniata</taxon>
        <taxon>Vertebrata</taxon>
        <taxon>Euteleostomi</taxon>
        <taxon>Mammalia</taxon>
        <taxon>Eutheria</taxon>
        <taxon>Laurasiatheria</taxon>
        <taxon>Artiodactyla</taxon>
        <taxon>Ruminantia</taxon>
        <taxon>Pecora</taxon>
        <taxon>Cervidae</taxon>
        <taxon>Cervinae</taxon>
        <taxon>Cervus</taxon>
    </lineage>
</organism>
<accession>A0A212CYA2</accession>
<evidence type="ECO:0000256" key="1">
    <source>
        <dbReference type="SAM" id="MobiDB-lite"/>
    </source>
</evidence>
<feature type="compositionally biased region" description="Polar residues" evidence="1">
    <location>
        <begin position="74"/>
        <end position="101"/>
    </location>
</feature>